<dbReference type="EMBL" id="KN837282">
    <property type="protein sequence ID" value="KIJ29487.1"/>
    <property type="molecule type" value="Genomic_DNA"/>
</dbReference>
<feature type="region of interest" description="Disordered" evidence="1">
    <location>
        <begin position="1"/>
        <end position="90"/>
    </location>
</feature>
<keyword evidence="3" id="KW-1185">Reference proteome</keyword>
<accession>A0A0C9UL15</accession>
<reference evidence="2 3" key="1">
    <citation type="submission" date="2014-06" db="EMBL/GenBank/DDBJ databases">
        <title>Evolutionary Origins and Diversification of the Mycorrhizal Mutualists.</title>
        <authorList>
            <consortium name="DOE Joint Genome Institute"/>
            <consortium name="Mycorrhizal Genomics Consortium"/>
            <person name="Kohler A."/>
            <person name="Kuo A."/>
            <person name="Nagy L.G."/>
            <person name="Floudas D."/>
            <person name="Copeland A."/>
            <person name="Barry K.W."/>
            <person name="Cichocki N."/>
            <person name="Veneault-Fourrey C."/>
            <person name="LaButti K."/>
            <person name="Lindquist E.A."/>
            <person name="Lipzen A."/>
            <person name="Lundell T."/>
            <person name="Morin E."/>
            <person name="Murat C."/>
            <person name="Riley R."/>
            <person name="Ohm R."/>
            <person name="Sun H."/>
            <person name="Tunlid A."/>
            <person name="Henrissat B."/>
            <person name="Grigoriev I.V."/>
            <person name="Hibbett D.S."/>
            <person name="Martin F."/>
        </authorList>
    </citation>
    <scope>NUCLEOTIDE SEQUENCE [LARGE SCALE GENOMIC DNA]</scope>
    <source>
        <strain evidence="2 3">SS14</strain>
    </source>
</reference>
<proteinExistence type="predicted"/>
<feature type="compositionally biased region" description="Polar residues" evidence="1">
    <location>
        <begin position="16"/>
        <end position="30"/>
    </location>
</feature>
<gene>
    <name evidence="2" type="ORF">M422DRAFT_269146</name>
</gene>
<dbReference type="Proteomes" id="UP000054279">
    <property type="component" value="Unassembled WGS sequence"/>
</dbReference>
<dbReference type="AlphaFoldDB" id="A0A0C9UL15"/>
<evidence type="ECO:0000256" key="1">
    <source>
        <dbReference type="SAM" id="MobiDB-lite"/>
    </source>
</evidence>
<evidence type="ECO:0000313" key="2">
    <source>
        <dbReference type="EMBL" id="KIJ29487.1"/>
    </source>
</evidence>
<dbReference type="HOGENOM" id="CLU_164945_0_0_1"/>
<evidence type="ECO:0000313" key="3">
    <source>
        <dbReference type="Proteomes" id="UP000054279"/>
    </source>
</evidence>
<protein>
    <submittedName>
        <fullName evidence="2">Uncharacterized protein</fullName>
    </submittedName>
</protein>
<feature type="compositionally biased region" description="Polar residues" evidence="1">
    <location>
        <begin position="68"/>
        <end position="80"/>
    </location>
</feature>
<sequence>MERDECCCNGAHLSTHAPTPVQTGESSQQRLDADLDSYNQVREPVLPYDEAPPSDTPDMEMDVPAVAGTSSTLHNESTMNVDPELDDLYG</sequence>
<organism evidence="2 3">
    <name type="scientific">Sphaerobolus stellatus (strain SS14)</name>
    <dbReference type="NCBI Taxonomy" id="990650"/>
    <lineage>
        <taxon>Eukaryota</taxon>
        <taxon>Fungi</taxon>
        <taxon>Dikarya</taxon>
        <taxon>Basidiomycota</taxon>
        <taxon>Agaricomycotina</taxon>
        <taxon>Agaricomycetes</taxon>
        <taxon>Phallomycetidae</taxon>
        <taxon>Geastrales</taxon>
        <taxon>Sphaerobolaceae</taxon>
        <taxon>Sphaerobolus</taxon>
    </lineage>
</organism>
<name>A0A0C9UL15_SPHS4</name>